<evidence type="ECO:0000313" key="2">
    <source>
        <dbReference type="Proteomes" id="UP000249134"/>
    </source>
</evidence>
<protein>
    <submittedName>
        <fullName evidence="1">Uncharacterized protein</fullName>
    </submittedName>
</protein>
<name>A0A2X4WAC2_LEDLE</name>
<dbReference type="RefSeq" id="WP_197713557.1">
    <property type="nucleotide sequence ID" value="NZ_CBCSGM010000001.1"/>
</dbReference>
<organism evidence="1 2">
    <name type="scientific">Lederbergia lenta</name>
    <name type="common">Bacillus lentus</name>
    <dbReference type="NCBI Taxonomy" id="1467"/>
    <lineage>
        <taxon>Bacteria</taxon>
        <taxon>Bacillati</taxon>
        <taxon>Bacillota</taxon>
        <taxon>Bacilli</taxon>
        <taxon>Bacillales</taxon>
        <taxon>Bacillaceae</taxon>
        <taxon>Lederbergia</taxon>
    </lineage>
</organism>
<dbReference type="Proteomes" id="UP000249134">
    <property type="component" value="Chromosome 1"/>
</dbReference>
<dbReference type="EMBL" id="LS483476">
    <property type="protein sequence ID" value="SQI60091.1"/>
    <property type="molecule type" value="Genomic_DNA"/>
</dbReference>
<evidence type="ECO:0000313" key="1">
    <source>
        <dbReference type="EMBL" id="SQI60091.1"/>
    </source>
</evidence>
<dbReference type="AlphaFoldDB" id="A0A2X4WAC2"/>
<dbReference type="KEGG" id="blen:NCTC4824_02582"/>
<proteinExistence type="predicted"/>
<reference evidence="1 2" key="1">
    <citation type="submission" date="2018-06" db="EMBL/GenBank/DDBJ databases">
        <authorList>
            <consortium name="Pathogen Informatics"/>
            <person name="Doyle S."/>
        </authorList>
    </citation>
    <scope>NUCLEOTIDE SEQUENCE [LARGE SCALE GENOMIC DNA]</scope>
    <source>
        <strain evidence="1 2">NCTC4824</strain>
    </source>
</reference>
<gene>
    <name evidence="1" type="ORF">NCTC4824_02582</name>
</gene>
<sequence>MIIEDEHYYNNRYHVVNDIVEFERVCMVDERKFNNHTYEILRKVYEDLPSYMGDKTSFPCWFGDEQKGDTYFITVSFEMSGIQFFGKLPISDFLQWEIKFNQLIENFPFKSQS</sequence>
<accession>A0A2X4WAC2</accession>
<keyword evidence="2" id="KW-1185">Reference proteome</keyword>